<dbReference type="EMBL" id="SACL01000004">
    <property type="protein sequence ID" value="RVT96268.1"/>
    <property type="molecule type" value="Genomic_DNA"/>
</dbReference>
<gene>
    <name evidence="1" type="ORF">EOD42_14240</name>
</gene>
<sequence length="103" mass="10914">MIKPIAVDVVGVIHRLGAHIGVDAETGAPVYAVTVRPGWHVNASWPVDTVLPAAWADARIDPEPATPTRRTAGLPDAMFFETFHRFADEVAFLAVIGADDGAA</sequence>
<proteinExistence type="predicted"/>
<dbReference type="RefSeq" id="WP_127788201.1">
    <property type="nucleotide sequence ID" value="NZ_SACL01000004.1"/>
</dbReference>
<protein>
    <submittedName>
        <fullName evidence="1">Uncharacterized protein</fullName>
    </submittedName>
</protein>
<comment type="caution">
    <text evidence="1">The sequence shown here is derived from an EMBL/GenBank/DDBJ whole genome shotgun (WGS) entry which is preliminary data.</text>
</comment>
<dbReference type="AlphaFoldDB" id="A0A437MF34"/>
<dbReference type="Proteomes" id="UP000282957">
    <property type="component" value="Unassembled WGS sequence"/>
</dbReference>
<keyword evidence="2" id="KW-1185">Reference proteome</keyword>
<evidence type="ECO:0000313" key="2">
    <source>
        <dbReference type="Proteomes" id="UP000282957"/>
    </source>
</evidence>
<reference evidence="1 2" key="1">
    <citation type="submission" date="2019-01" db="EMBL/GenBank/DDBJ databases">
        <authorList>
            <person name="Chen W.-M."/>
        </authorList>
    </citation>
    <scope>NUCLEOTIDE SEQUENCE [LARGE SCALE GENOMIC DNA]</scope>
    <source>
        <strain evidence="1 2">CCP-6</strain>
    </source>
</reference>
<organism evidence="1 2">
    <name type="scientific">Rhodovarius crocodyli</name>
    <dbReference type="NCBI Taxonomy" id="1979269"/>
    <lineage>
        <taxon>Bacteria</taxon>
        <taxon>Pseudomonadati</taxon>
        <taxon>Pseudomonadota</taxon>
        <taxon>Alphaproteobacteria</taxon>
        <taxon>Acetobacterales</taxon>
        <taxon>Roseomonadaceae</taxon>
        <taxon>Rhodovarius</taxon>
    </lineage>
</organism>
<name>A0A437MF34_9PROT</name>
<evidence type="ECO:0000313" key="1">
    <source>
        <dbReference type="EMBL" id="RVT96268.1"/>
    </source>
</evidence>
<accession>A0A437MF34</accession>